<evidence type="ECO:0000256" key="1">
    <source>
        <dbReference type="SAM" id="MobiDB-lite"/>
    </source>
</evidence>
<feature type="compositionally biased region" description="Basic and acidic residues" evidence="1">
    <location>
        <begin position="143"/>
        <end position="154"/>
    </location>
</feature>
<protein>
    <submittedName>
        <fullName evidence="2">Uncharacterized protein</fullName>
    </submittedName>
</protein>
<comment type="caution">
    <text evidence="2">The sequence shown here is derived from an EMBL/GenBank/DDBJ whole genome shotgun (WGS) entry which is preliminary data.</text>
</comment>
<feature type="compositionally biased region" description="Polar residues" evidence="1">
    <location>
        <begin position="155"/>
        <end position="166"/>
    </location>
</feature>
<gene>
    <name evidence="2" type="ORF">BKA14_003644</name>
</gene>
<dbReference type="RefSeq" id="WP_184952108.1">
    <property type="nucleotide sequence ID" value="NZ_JACHMF010000001.1"/>
</dbReference>
<sequence length="182" mass="19035">MTSIAVRPRIYDVAGRTRGSGPVLVVLTGTRADLLVAAQAADLAARTGTLLIVAAAVPTTGRSVNALMHQSRDRRIRSKSIAVVARVTPILRAAGVAYFRSTLPVPTRADTRLAVPTASVRSVVDRFGAVAVVTALTLHDRTGVLRPSPHHDQRSSAAPTGQQPKGTLSAEEAPAIPSPVEE</sequence>
<proteinExistence type="predicted"/>
<reference evidence="2 3" key="1">
    <citation type="submission" date="2020-08" db="EMBL/GenBank/DDBJ databases">
        <title>Sequencing the genomes of 1000 actinobacteria strains.</title>
        <authorList>
            <person name="Klenk H.-P."/>
        </authorList>
    </citation>
    <scope>NUCLEOTIDE SEQUENCE [LARGE SCALE GENOMIC DNA]</scope>
    <source>
        <strain evidence="2 3">DSM 45518</strain>
    </source>
</reference>
<dbReference type="Proteomes" id="UP000542742">
    <property type="component" value="Unassembled WGS sequence"/>
</dbReference>
<evidence type="ECO:0000313" key="3">
    <source>
        <dbReference type="Proteomes" id="UP000542742"/>
    </source>
</evidence>
<accession>A0A7W7CRP7</accession>
<name>A0A7W7CRP7_9ACTN</name>
<keyword evidence="3" id="KW-1185">Reference proteome</keyword>
<organism evidence="2 3">
    <name type="scientific">Paractinoplanes abujensis</name>
    <dbReference type="NCBI Taxonomy" id="882441"/>
    <lineage>
        <taxon>Bacteria</taxon>
        <taxon>Bacillati</taxon>
        <taxon>Actinomycetota</taxon>
        <taxon>Actinomycetes</taxon>
        <taxon>Micromonosporales</taxon>
        <taxon>Micromonosporaceae</taxon>
        <taxon>Paractinoplanes</taxon>
    </lineage>
</organism>
<evidence type="ECO:0000313" key="2">
    <source>
        <dbReference type="EMBL" id="MBB4693496.1"/>
    </source>
</evidence>
<dbReference type="EMBL" id="JACHMF010000001">
    <property type="protein sequence ID" value="MBB4693496.1"/>
    <property type="molecule type" value="Genomic_DNA"/>
</dbReference>
<feature type="region of interest" description="Disordered" evidence="1">
    <location>
        <begin position="143"/>
        <end position="182"/>
    </location>
</feature>
<dbReference type="AlphaFoldDB" id="A0A7W7CRP7"/>